<sequence length="84" mass="9595">MYSTASLPSRRPRKRHLFSPKNREWSASIADMSDFPGAASTRNREPSLSSIRLYPCPLRAVPRQHKGILNHSKIILANIKARRK</sequence>
<evidence type="ECO:0000313" key="4">
    <source>
        <dbReference type="WBParaSite" id="EgrG_000263900"/>
    </source>
</evidence>
<proteinExistence type="predicted"/>
<name>A0A068X2D1_ECHGR</name>
<reference evidence="2 3" key="1">
    <citation type="journal article" date="2013" name="Nature">
        <title>The genomes of four tapeworm species reveal adaptations to parasitism.</title>
        <authorList>
            <person name="Tsai I.J."/>
            <person name="Zarowiecki M."/>
            <person name="Holroyd N."/>
            <person name="Garciarrubio A."/>
            <person name="Sanchez-Flores A."/>
            <person name="Brooks K.L."/>
            <person name="Tracey A."/>
            <person name="Bobes R.J."/>
            <person name="Fragoso G."/>
            <person name="Sciutto E."/>
            <person name="Aslett M."/>
            <person name="Beasley H."/>
            <person name="Bennett H.M."/>
            <person name="Cai J."/>
            <person name="Camicia F."/>
            <person name="Clark R."/>
            <person name="Cucher M."/>
            <person name="De Silva N."/>
            <person name="Day T.A."/>
            <person name="Deplazes P."/>
            <person name="Estrada K."/>
            <person name="Fernandez C."/>
            <person name="Holland P.W."/>
            <person name="Hou J."/>
            <person name="Hu S."/>
            <person name="Huckvale T."/>
            <person name="Hung S.S."/>
            <person name="Kamenetzky L."/>
            <person name="Keane J.A."/>
            <person name="Kiss F."/>
            <person name="Koziol U."/>
            <person name="Lambert O."/>
            <person name="Liu K."/>
            <person name="Luo X."/>
            <person name="Luo Y."/>
            <person name="Macchiaroli N."/>
            <person name="Nichol S."/>
            <person name="Paps J."/>
            <person name="Parkinson J."/>
            <person name="Pouchkina-Stantcheva N."/>
            <person name="Riddiford N."/>
            <person name="Rosenzvit M."/>
            <person name="Salinas G."/>
            <person name="Wasmuth J.D."/>
            <person name="Zamanian M."/>
            <person name="Zheng Y."/>
            <person name="Cai X."/>
            <person name="Soberon X."/>
            <person name="Olson P.D."/>
            <person name="Laclette J.P."/>
            <person name="Brehm K."/>
            <person name="Berriman M."/>
            <person name="Garciarrubio A."/>
            <person name="Bobes R.J."/>
            <person name="Fragoso G."/>
            <person name="Sanchez-Flores A."/>
            <person name="Estrada K."/>
            <person name="Cevallos M.A."/>
            <person name="Morett E."/>
            <person name="Gonzalez V."/>
            <person name="Portillo T."/>
            <person name="Ochoa-Leyva A."/>
            <person name="Jose M.V."/>
            <person name="Sciutto E."/>
            <person name="Landa A."/>
            <person name="Jimenez L."/>
            <person name="Valdes V."/>
            <person name="Carrero J.C."/>
            <person name="Larralde C."/>
            <person name="Morales-Montor J."/>
            <person name="Limon-Lason J."/>
            <person name="Soberon X."/>
            <person name="Laclette J.P."/>
        </authorList>
    </citation>
    <scope>NUCLEOTIDE SEQUENCE [LARGE SCALE GENOMIC DNA]</scope>
</reference>
<dbReference type="AlphaFoldDB" id="A0A068X2D1"/>
<protein>
    <submittedName>
        <fullName evidence="2 4">Uncharacterized protein</fullName>
    </submittedName>
</protein>
<feature type="region of interest" description="Disordered" evidence="1">
    <location>
        <begin position="1"/>
        <end position="22"/>
    </location>
</feature>
<organism evidence="2">
    <name type="scientific">Echinococcus granulosus</name>
    <name type="common">Hydatid tapeworm</name>
    <dbReference type="NCBI Taxonomy" id="6210"/>
    <lineage>
        <taxon>Eukaryota</taxon>
        <taxon>Metazoa</taxon>
        <taxon>Spiralia</taxon>
        <taxon>Lophotrochozoa</taxon>
        <taxon>Platyhelminthes</taxon>
        <taxon>Cestoda</taxon>
        <taxon>Eucestoda</taxon>
        <taxon>Cyclophyllidea</taxon>
        <taxon>Taeniidae</taxon>
        <taxon>Echinococcus</taxon>
        <taxon>Echinococcus granulosus group</taxon>
    </lineage>
</organism>
<accession>A0A068X2D1</accession>
<evidence type="ECO:0000313" key="2">
    <source>
        <dbReference type="EMBL" id="CDS24143.1"/>
    </source>
</evidence>
<dbReference type="EMBL" id="LK028598">
    <property type="protein sequence ID" value="CDS24143.1"/>
    <property type="molecule type" value="Genomic_DNA"/>
</dbReference>
<dbReference type="WBParaSite" id="EgrG_000263900">
    <property type="protein sequence ID" value="EgrG_000263900"/>
    <property type="gene ID" value="EgrG_000263900"/>
</dbReference>
<gene>
    <name evidence="2" type="ORF">EgrG_000263900</name>
</gene>
<reference evidence="4" key="3">
    <citation type="submission" date="2020-10" db="UniProtKB">
        <authorList>
            <consortium name="WormBaseParasite"/>
        </authorList>
    </citation>
    <scope>IDENTIFICATION</scope>
</reference>
<dbReference type="Proteomes" id="UP000492820">
    <property type="component" value="Unassembled WGS sequence"/>
</dbReference>
<reference evidence="2" key="2">
    <citation type="submission" date="2014-06" db="EMBL/GenBank/DDBJ databases">
        <authorList>
            <person name="Aslett M."/>
        </authorList>
    </citation>
    <scope>NUCLEOTIDE SEQUENCE</scope>
</reference>
<evidence type="ECO:0000313" key="3">
    <source>
        <dbReference type="Proteomes" id="UP000492820"/>
    </source>
</evidence>
<evidence type="ECO:0000256" key="1">
    <source>
        <dbReference type="SAM" id="MobiDB-lite"/>
    </source>
</evidence>